<evidence type="ECO:0000313" key="4">
    <source>
        <dbReference type="Proteomes" id="UP000319010"/>
    </source>
</evidence>
<dbReference type="AlphaFoldDB" id="A0A507ZY96"/>
<keyword evidence="2" id="KW-0732">Signal</keyword>
<evidence type="ECO:0000313" key="3">
    <source>
        <dbReference type="EMBL" id="TQD42710.1"/>
    </source>
</evidence>
<dbReference type="RefSeq" id="WP_141424490.1">
    <property type="nucleotide sequence ID" value="NZ_JASPFB010000008.1"/>
</dbReference>
<organism evidence="3 4">
    <name type="scientific">Actinomyces johnsonii</name>
    <dbReference type="NCBI Taxonomy" id="544581"/>
    <lineage>
        <taxon>Bacteria</taxon>
        <taxon>Bacillati</taxon>
        <taxon>Actinomycetota</taxon>
        <taxon>Actinomycetes</taxon>
        <taxon>Actinomycetales</taxon>
        <taxon>Actinomycetaceae</taxon>
        <taxon>Actinomyces</taxon>
    </lineage>
</organism>
<feature type="region of interest" description="Disordered" evidence="1">
    <location>
        <begin position="105"/>
        <end position="148"/>
    </location>
</feature>
<feature type="chain" id="PRO_5038533035" evidence="2">
    <location>
        <begin position="19"/>
        <end position="275"/>
    </location>
</feature>
<reference evidence="3 4" key="1">
    <citation type="submission" date="2019-06" db="EMBL/GenBank/DDBJ databases">
        <title>Draft genome sequence of Actinomyces johnsonii CCUG 34287T.</title>
        <authorList>
            <person name="Salva-Serra F."/>
            <person name="Cardew S."/>
            <person name="Moore E."/>
        </authorList>
    </citation>
    <scope>NUCLEOTIDE SEQUENCE [LARGE SCALE GENOMIC DNA]</scope>
    <source>
        <strain evidence="3 4">CCUG 34287</strain>
    </source>
</reference>
<dbReference type="Pfam" id="PF16127">
    <property type="entry name" value="DUF4839"/>
    <property type="match status" value="1"/>
</dbReference>
<sequence length="275" mass="29657">MRKIVALMAACILAVSLAACDGANKKINAPVESSEVSSSNYQDMVSQFKGAGFTNVSTREIDDLILGWLTEDGQVEEVSIGGKTSFSTSDTFAVDAPVVVSYHTFPKKGKETTQSTPTPDQPPSSPAPQSPEPSQEPESSPSPTASNENITVENNEEFRALIESPQPDNATVEQFVSKYKGHTVEFDGNVANVASHNGYKNRFDFLIYAGDYSTTSVYGPSFQFANCAYYNLNLTGDNIPNSISAGQNLHIVAKIIDFNSTQQLLHLEPIATSAR</sequence>
<gene>
    <name evidence="3" type="ORF">FK256_08705</name>
</gene>
<accession>A0A507ZY96</accession>
<name>A0A507ZY96_9ACTO</name>
<proteinExistence type="predicted"/>
<protein>
    <submittedName>
        <fullName evidence="3">DUF4839 domain-containing protein</fullName>
    </submittedName>
</protein>
<comment type="caution">
    <text evidence="3">The sequence shown here is derived from an EMBL/GenBank/DDBJ whole genome shotgun (WGS) entry which is preliminary data.</text>
</comment>
<dbReference type="InterPro" id="IPR032290">
    <property type="entry name" value="DUF4839"/>
</dbReference>
<evidence type="ECO:0000256" key="1">
    <source>
        <dbReference type="SAM" id="MobiDB-lite"/>
    </source>
</evidence>
<feature type="compositionally biased region" description="Pro residues" evidence="1">
    <location>
        <begin position="119"/>
        <end position="131"/>
    </location>
</feature>
<dbReference type="PROSITE" id="PS51257">
    <property type="entry name" value="PROKAR_LIPOPROTEIN"/>
    <property type="match status" value="1"/>
</dbReference>
<feature type="compositionally biased region" description="Low complexity" evidence="1">
    <location>
        <begin position="132"/>
        <end position="146"/>
    </location>
</feature>
<dbReference type="EMBL" id="VICB01000013">
    <property type="protein sequence ID" value="TQD42710.1"/>
    <property type="molecule type" value="Genomic_DNA"/>
</dbReference>
<feature type="signal peptide" evidence="2">
    <location>
        <begin position="1"/>
        <end position="18"/>
    </location>
</feature>
<dbReference type="Proteomes" id="UP000319010">
    <property type="component" value="Unassembled WGS sequence"/>
</dbReference>
<evidence type="ECO:0000256" key="2">
    <source>
        <dbReference type="SAM" id="SignalP"/>
    </source>
</evidence>